<feature type="compositionally biased region" description="Low complexity" evidence="3">
    <location>
        <begin position="618"/>
        <end position="633"/>
    </location>
</feature>
<proteinExistence type="predicted"/>
<dbReference type="AlphaFoldDB" id="A0A1S8B5B7"/>
<dbReference type="PANTHER" id="PTHR43374:SF1">
    <property type="entry name" value="FLAVIN PRENYLTRANSFERASE PAD1, MITOCHONDRIAL"/>
    <property type="match status" value="1"/>
</dbReference>
<dbReference type="SMART" id="SM00066">
    <property type="entry name" value="GAL4"/>
    <property type="match status" value="1"/>
</dbReference>
<dbReference type="SUPFAM" id="SSF57701">
    <property type="entry name" value="Zn2/Cys6 DNA-binding domain"/>
    <property type="match status" value="1"/>
</dbReference>
<comment type="caution">
    <text evidence="5">The sequence shown here is derived from an EMBL/GenBank/DDBJ whole genome shotgun (WGS) entry which is preliminary data.</text>
</comment>
<feature type="compositionally biased region" description="Low complexity" evidence="3">
    <location>
        <begin position="86"/>
        <end position="96"/>
    </location>
</feature>
<evidence type="ECO:0000256" key="3">
    <source>
        <dbReference type="SAM" id="MobiDB-lite"/>
    </source>
</evidence>
<dbReference type="CDD" id="cd00067">
    <property type="entry name" value="GAL4"/>
    <property type="match status" value="1"/>
</dbReference>
<evidence type="ECO:0000256" key="2">
    <source>
        <dbReference type="ARBA" id="ARBA00023242"/>
    </source>
</evidence>
<feature type="domain" description="Zn(2)-C6 fungal-type" evidence="4">
    <location>
        <begin position="27"/>
        <end position="58"/>
    </location>
</feature>
<dbReference type="InterPro" id="IPR004507">
    <property type="entry name" value="UbiX-like"/>
</dbReference>
<evidence type="ECO:0000313" key="6">
    <source>
        <dbReference type="Proteomes" id="UP000190776"/>
    </source>
</evidence>
<dbReference type="InterPro" id="IPR001138">
    <property type="entry name" value="Zn2Cys6_DnaBD"/>
</dbReference>
<feature type="region of interest" description="Disordered" evidence="3">
    <location>
        <begin position="606"/>
        <end position="641"/>
    </location>
</feature>
<dbReference type="CDD" id="cd12148">
    <property type="entry name" value="fungal_TF_MHR"/>
    <property type="match status" value="1"/>
</dbReference>
<keyword evidence="2" id="KW-0539">Nucleus</keyword>
<reference evidence="5 6" key="1">
    <citation type="submission" date="2017-01" db="EMBL/GenBank/DDBJ databases">
        <title>Draft genome sequence of Diplodia seriata F98.1, a fungal species involved in grapevine trunk diseases.</title>
        <authorList>
            <person name="Robert-Siegwald G."/>
            <person name="Vallet J."/>
            <person name="Abou-Mansour E."/>
            <person name="Xu J."/>
            <person name="Rey P."/>
            <person name="Bertsch C."/>
            <person name="Rego C."/>
            <person name="Larignon P."/>
            <person name="Fontaine F."/>
            <person name="Lebrun M.-H."/>
        </authorList>
    </citation>
    <scope>NUCLEOTIDE SEQUENCE [LARGE SCALE GENOMIC DNA]</scope>
    <source>
        <strain evidence="5 6">F98.1</strain>
    </source>
</reference>
<dbReference type="GO" id="GO:0000981">
    <property type="term" value="F:DNA-binding transcription factor activity, RNA polymerase II-specific"/>
    <property type="evidence" value="ECO:0007669"/>
    <property type="project" value="InterPro"/>
</dbReference>
<sequence>MSKRSRFSEDEIKRVLAAKKRPRGKGACYPCNQRKVKCDMNNPCGTCVKRDHPDICVYNHNDASETDDRRQTLDHPSPLGHESRMSASAAASGADAPGNSTSFLGENSAASYLRQMGGAESPIARDIVPALGLRNTRAQYPFINAETEDEKSRELAKLLPTHREVLSFYHVYRAVAFPLAPLIVDIGDFESHLGAYLERLAGSNPTGLTVTNEREEAARMALLLATLAAGAQYSERDALERRRISRDFGNADAAWAMCGTTMRLAQSLGLHSEYGMAENTSDQEKATRHRLWLTISQQDCILSLCFDRPTALAYMPFVGSNAIRFNQPNNFQEVMWEISKIGLRLLARRTSSDANVENILERLQELDQVMVQAAPHLRDKTECTTLQDKAQHFLLAQHRSFAIAAVCRPTFKKLQHRNNDSVFLNILSTGKHALAHTVRSFLDLHSMSVYPTRSWTCIHEALSSALLLTILGETRKFSALGNMQKRLIDVLLSRAQDDSPGSINSALTSSHLNALKALQRLMQEASERAGTESVGSQQDPHQDRAAAVPADLAVPQSDNLGIAATDSAFDFLQSDLSPMAFLDSIIWGKSLNVNLAWWRVRAQSGFQTNPSPKTTRHSSVSSLGTEGGTSSSVNDPLYFRMPSHRSNPSTWIPNESNILPTL</sequence>
<feature type="region of interest" description="Disordered" evidence="3">
    <location>
        <begin position="60"/>
        <end position="101"/>
    </location>
</feature>
<organism evidence="5 6">
    <name type="scientific">Diplodia seriata</name>
    <dbReference type="NCBI Taxonomy" id="420778"/>
    <lineage>
        <taxon>Eukaryota</taxon>
        <taxon>Fungi</taxon>
        <taxon>Dikarya</taxon>
        <taxon>Ascomycota</taxon>
        <taxon>Pezizomycotina</taxon>
        <taxon>Dothideomycetes</taxon>
        <taxon>Dothideomycetes incertae sedis</taxon>
        <taxon>Botryosphaeriales</taxon>
        <taxon>Botryosphaeriaceae</taxon>
        <taxon>Diplodia</taxon>
    </lineage>
</organism>
<keyword evidence="1" id="KW-0479">Metal-binding</keyword>
<dbReference type="EMBL" id="MSZU01000114">
    <property type="protein sequence ID" value="OMP82623.1"/>
    <property type="molecule type" value="Genomic_DNA"/>
</dbReference>
<dbReference type="Proteomes" id="UP000190776">
    <property type="component" value="Unassembled WGS sequence"/>
</dbReference>
<dbReference type="Gene3D" id="4.10.240.10">
    <property type="entry name" value="Zn(2)-C6 fungal-type DNA-binding domain"/>
    <property type="match status" value="1"/>
</dbReference>
<dbReference type="GO" id="GO:0006351">
    <property type="term" value="P:DNA-templated transcription"/>
    <property type="evidence" value="ECO:0007669"/>
    <property type="project" value="InterPro"/>
</dbReference>
<accession>A0A1S8B5B7</accession>
<dbReference type="Pfam" id="PF04082">
    <property type="entry name" value="Fungal_trans"/>
    <property type="match status" value="1"/>
</dbReference>
<feature type="compositionally biased region" description="Basic and acidic residues" evidence="3">
    <location>
        <begin position="62"/>
        <end position="73"/>
    </location>
</feature>
<dbReference type="InterPro" id="IPR007219">
    <property type="entry name" value="XnlR_reg_dom"/>
</dbReference>
<evidence type="ECO:0000256" key="1">
    <source>
        <dbReference type="ARBA" id="ARBA00022723"/>
    </source>
</evidence>
<dbReference type="GO" id="GO:0003677">
    <property type="term" value="F:DNA binding"/>
    <property type="evidence" value="ECO:0007669"/>
    <property type="project" value="InterPro"/>
</dbReference>
<protein>
    <recommendedName>
        <fullName evidence="4">Zn(2)-C6 fungal-type domain-containing protein</fullName>
    </recommendedName>
</protein>
<dbReference type="PANTHER" id="PTHR43374">
    <property type="entry name" value="FLAVIN PRENYLTRANSFERASE"/>
    <property type="match status" value="1"/>
</dbReference>
<evidence type="ECO:0000259" key="4">
    <source>
        <dbReference type="PROSITE" id="PS50048"/>
    </source>
</evidence>
<dbReference type="Pfam" id="PF00172">
    <property type="entry name" value="Zn_clus"/>
    <property type="match status" value="1"/>
</dbReference>
<dbReference type="GO" id="GO:0008270">
    <property type="term" value="F:zinc ion binding"/>
    <property type="evidence" value="ECO:0007669"/>
    <property type="project" value="InterPro"/>
</dbReference>
<gene>
    <name evidence="5" type="ORF">BK809_0006933</name>
</gene>
<dbReference type="InterPro" id="IPR036864">
    <property type="entry name" value="Zn2-C6_fun-type_DNA-bd_sf"/>
</dbReference>
<evidence type="ECO:0000313" key="5">
    <source>
        <dbReference type="EMBL" id="OMP82623.1"/>
    </source>
</evidence>
<feature type="region of interest" description="Disordered" evidence="3">
    <location>
        <begin position="526"/>
        <end position="547"/>
    </location>
</feature>
<dbReference type="GO" id="GO:0016831">
    <property type="term" value="F:carboxy-lyase activity"/>
    <property type="evidence" value="ECO:0007669"/>
    <property type="project" value="TreeGrafter"/>
</dbReference>
<dbReference type="OrthoDB" id="3925577at2759"/>
<dbReference type="STRING" id="420778.A0A1S8B5B7"/>
<name>A0A1S8B5B7_9PEZI</name>
<dbReference type="PROSITE" id="PS50048">
    <property type="entry name" value="ZN2_CY6_FUNGAL_2"/>
    <property type="match status" value="1"/>
</dbReference>
<dbReference type="SMART" id="SM00906">
    <property type="entry name" value="Fungal_trans"/>
    <property type="match status" value="1"/>
</dbReference>